<dbReference type="Proteomes" id="UP001500635">
    <property type="component" value="Unassembled WGS sequence"/>
</dbReference>
<comment type="caution">
    <text evidence="1">The sequence shown here is derived from an EMBL/GenBank/DDBJ whole genome shotgun (WGS) entry which is preliminary data.</text>
</comment>
<protein>
    <recommendedName>
        <fullName evidence="3">Toxin-antitoxin system</fullName>
    </recommendedName>
</protein>
<name>A0ABP8J3H1_9ACTN</name>
<accession>A0ABP8J3H1</accession>
<gene>
    <name evidence="1" type="ORF">GCM10023147_04690</name>
</gene>
<keyword evidence="2" id="KW-1185">Reference proteome</keyword>
<dbReference type="InterPro" id="IPR010985">
    <property type="entry name" value="Ribbon_hlx_hlx"/>
</dbReference>
<evidence type="ECO:0000313" key="2">
    <source>
        <dbReference type="Proteomes" id="UP001500635"/>
    </source>
</evidence>
<dbReference type="RefSeq" id="WP_344990305.1">
    <property type="nucleotide sequence ID" value="NZ_BAABFR010000004.1"/>
</dbReference>
<organism evidence="1 2">
    <name type="scientific">Tsukamurella soli</name>
    <dbReference type="NCBI Taxonomy" id="644556"/>
    <lineage>
        <taxon>Bacteria</taxon>
        <taxon>Bacillati</taxon>
        <taxon>Actinomycetota</taxon>
        <taxon>Actinomycetes</taxon>
        <taxon>Mycobacteriales</taxon>
        <taxon>Tsukamurellaceae</taxon>
        <taxon>Tsukamurella</taxon>
    </lineage>
</organism>
<sequence>MPATTLRNVPQAVRGELAGRAGRAGRSLQEYLLAVLTQMSRTPDIADIVARIEERKRSSTVQVSVADILAHRDADRR</sequence>
<evidence type="ECO:0008006" key="3">
    <source>
        <dbReference type="Google" id="ProtNLM"/>
    </source>
</evidence>
<dbReference type="EMBL" id="BAABFR010000004">
    <property type="protein sequence ID" value="GAA4384351.1"/>
    <property type="molecule type" value="Genomic_DNA"/>
</dbReference>
<dbReference type="SUPFAM" id="SSF47598">
    <property type="entry name" value="Ribbon-helix-helix"/>
    <property type="match status" value="1"/>
</dbReference>
<reference evidence="2" key="1">
    <citation type="journal article" date="2019" name="Int. J. Syst. Evol. Microbiol.">
        <title>The Global Catalogue of Microorganisms (GCM) 10K type strain sequencing project: providing services to taxonomists for standard genome sequencing and annotation.</title>
        <authorList>
            <consortium name="The Broad Institute Genomics Platform"/>
            <consortium name="The Broad Institute Genome Sequencing Center for Infectious Disease"/>
            <person name="Wu L."/>
            <person name="Ma J."/>
        </authorList>
    </citation>
    <scope>NUCLEOTIDE SEQUENCE [LARGE SCALE GENOMIC DNA]</scope>
    <source>
        <strain evidence="2">JCM 17688</strain>
    </source>
</reference>
<evidence type="ECO:0000313" key="1">
    <source>
        <dbReference type="EMBL" id="GAA4384351.1"/>
    </source>
</evidence>
<proteinExistence type="predicted"/>